<feature type="compositionally biased region" description="Basic and acidic residues" evidence="1">
    <location>
        <begin position="42"/>
        <end position="51"/>
    </location>
</feature>
<dbReference type="EMBL" id="JANPWB010000004">
    <property type="protein sequence ID" value="KAJ1192623.1"/>
    <property type="molecule type" value="Genomic_DNA"/>
</dbReference>
<keyword evidence="3" id="KW-1185">Reference proteome</keyword>
<sequence>MITYDDPLQASGACRWYRVPYEMPGSNPQSFWGARRPYLRRPKPEESKSPEGMRAQTTQSFPVIRGIGSVLFPLRVSACILIYGSPSSFSRSHAPAGNVGGFFPKRHLGQLLGLKRDARIGAAYCEFVRPRGPRGPAQARSFTRPLAGRRLILPSPCAGRWKAKLDAPATFWSSLGSNKWRLSVCHRLSQARSFQGWQSGAWQSIPPS</sequence>
<feature type="region of interest" description="Disordered" evidence="1">
    <location>
        <begin position="33"/>
        <end position="57"/>
    </location>
</feature>
<dbReference type="AlphaFoldDB" id="A0AAV7UXB8"/>
<accession>A0AAV7UXB8</accession>
<evidence type="ECO:0000313" key="3">
    <source>
        <dbReference type="Proteomes" id="UP001066276"/>
    </source>
</evidence>
<reference evidence="2" key="1">
    <citation type="journal article" date="2022" name="bioRxiv">
        <title>Sequencing and chromosome-scale assembly of the giantPleurodeles waltlgenome.</title>
        <authorList>
            <person name="Brown T."/>
            <person name="Elewa A."/>
            <person name="Iarovenko S."/>
            <person name="Subramanian E."/>
            <person name="Araus A.J."/>
            <person name="Petzold A."/>
            <person name="Susuki M."/>
            <person name="Suzuki K.-i.T."/>
            <person name="Hayashi T."/>
            <person name="Toyoda A."/>
            <person name="Oliveira C."/>
            <person name="Osipova E."/>
            <person name="Leigh N.D."/>
            <person name="Simon A."/>
            <person name="Yun M.H."/>
        </authorList>
    </citation>
    <scope>NUCLEOTIDE SEQUENCE</scope>
    <source>
        <strain evidence="2">20211129_DDA</strain>
        <tissue evidence="2">Liver</tissue>
    </source>
</reference>
<gene>
    <name evidence="2" type="ORF">NDU88_001930</name>
</gene>
<organism evidence="2 3">
    <name type="scientific">Pleurodeles waltl</name>
    <name type="common">Iberian ribbed newt</name>
    <dbReference type="NCBI Taxonomy" id="8319"/>
    <lineage>
        <taxon>Eukaryota</taxon>
        <taxon>Metazoa</taxon>
        <taxon>Chordata</taxon>
        <taxon>Craniata</taxon>
        <taxon>Vertebrata</taxon>
        <taxon>Euteleostomi</taxon>
        <taxon>Amphibia</taxon>
        <taxon>Batrachia</taxon>
        <taxon>Caudata</taxon>
        <taxon>Salamandroidea</taxon>
        <taxon>Salamandridae</taxon>
        <taxon>Pleurodelinae</taxon>
        <taxon>Pleurodeles</taxon>
    </lineage>
</organism>
<evidence type="ECO:0000256" key="1">
    <source>
        <dbReference type="SAM" id="MobiDB-lite"/>
    </source>
</evidence>
<protein>
    <submittedName>
        <fullName evidence="2">Uncharacterized protein</fullName>
    </submittedName>
</protein>
<name>A0AAV7UXB8_PLEWA</name>
<evidence type="ECO:0000313" key="2">
    <source>
        <dbReference type="EMBL" id="KAJ1192623.1"/>
    </source>
</evidence>
<dbReference type="Proteomes" id="UP001066276">
    <property type="component" value="Chromosome 2_2"/>
</dbReference>
<proteinExistence type="predicted"/>
<comment type="caution">
    <text evidence="2">The sequence shown here is derived from an EMBL/GenBank/DDBJ whole genome shotgun (WGS) entry which is preliminary data.</text>
</comment>